<dbReference type="GO" id="GO:0016226">
    <property type="term" value="P:iron-sulfur cluster assembly"/>
    <property type="evidence" value="ECO:0007669"/>
    <property type="project" value="TreeGrafter"/>
</dbReference>
<accession>A0A918DNE2</accession>
<dbReference type="SUPFAM" id="SSF101790">
    <property type="entry name" value="Aminomethyltransferase beta-barrel domain"/>
    <property type="match status" value="1"/>
</dbReference>
<dbReference type="PANTHER" id="PTHR22602">
    <property type="entry name" value="TRANSFERASE CAF17, MITOCHONDRIAL-RELATED"/>
    <property type="match status" value="1"/>
</dbReference>
<proteinExistence type="predicted"/>
<reference evidence="2" key="2">
    <citation type="submission" date="2020-09" db="EMBL/GenBank/DDBJ databases">
        <authorList>
            <person name="Sun Q."/>
            <person name="Zhou Y."/>
        </authorList>
    </citation>
    <scope>NUCLEOTIDE SEQUENCE</scope>
    <source>
        <strain evidence="2">CGMCC 1.7086</strain>
    </source>
</reference>
<dbReference type="EMBL" id="BMLS01000007">
    <property type="protein sequence ID" value="GGO73799.1"/>
    <property type="molecule type" value="Genomic_DNA"/>
</dbReference>
<reference evidence="2" key="1">
    <citation type="journal article" date="2014" name="Int. J. Syst. Evol. Microbiol.">
        <title>Complete genome sequence of Corynebacterium casei LMG S-19264T (=DSM 44701T), isolated from a smear-ripened cheese.</title>
        <authorList>
            <consortium name="US DOE Joint Genome Institute (JGI-PGF)"/>
            <person name="Walter F."/>
            <person name="Albersmeier A."/>
            <person name="Kalinowski J."/>
            <person name="Ruckert C."/>
        </authorList>
    </citation>
    <scope>NUCLEOTIDE SEQUENCE</scope>
    <source>
        <strain evidence="2">CGMCC 1.7086</strain>
    </source>
</reference>
<dbReference type="Pfam" id="PF21130">
    <property type="entry name" value="YgfZ_barrel"/>
    <property type="match status" value="1"/>
</dbReference>
<dbReference type="InterPro" id="IPR048451">
    <property type="entry name" value="YgfZ_barrel"/>
</dbReference>
<gene>
    <name evidence="2" type="ORF">GCM10010982_35170</name>
</gene>
<keyword evidence="3" id="KW-1185">Reference proteome</keyword>
<evidence type="ECO:0000259" key="1">
    <source>
        <dbReference type="Pfam" id="PF21130"/>
    </source>
</evidence>
<dbReference type="Gene3D" id="3.30.70.1630">
    <property type="match status" value="1"/>
</dbReference>
<dbReference type="SUPFAM" id="SSF103025">
    <property type="entry name" value="Folate-binding domain"/>
    <property type="match status" value="1"/>
</dbReference>
<dbReference type="AlphaFoldDB" id="A0A918DNE2"/>
<dbReference type="InterPro" id="IPR029043">
    <property type="entry name" value="GcvT/YgfZ_C"/>
</dbReference>
<dbReference type="NCBIfam" id="TIGR03317">
    <property type="entry name" value="ygfZ_signature"/>
    <property type="match status" value="1"/>
</dbReference>
<dbReference type="PANTHER" id="PTHR22602:SF0">
    <property type="entry name" value="TRANSFERASE CAF17, MITOCHONDRIAL-RELATED"/>
    <property type="match status" value="1"/>
</dbReference>
<dbReference type="InterPro" id="IPR045179">
    <property type="entry name" value="YgfZ/GcvT"/>
</dbReference>
<dbReference type="Gene3D" id="2.40.30.160">
    <property type="match status" value="1"/>
</dbReference>
<dbReference type="Proteomes" id="UP000606935">
    <property type="component" value="Unassembled WGS sequence"/>
</dbReference>
<name>A0A918DNE2_9ALTE</name>
<dbReference type="InterPro" id="IPR017703">
    <property type="entry name" value="YgfZ/GCV_T_CS"/>
</dbReference>
<comment type="caution">
    <text evidence="2">The sequence shown here is derived from an EMBL/GenBank/DDBJ whole genome shotgun (WGS) entry which is preliminary data.</text>
</comment>
<feature type="domain" description="tRNA-modifying protein YgfZ-like beta-barrel" evidence="1">
    <location>
        <begin position="239"/>
        <end position="303"/>
    </location>
</feature>
<dbReference type="RefSeq" id="WP_188698279.1">
    <property type="nucleotide sequence ID" value="NZ_BMLS01000007.1"/>
</dbReference>
<sequence length="323" mass="35993">MSSTLQTISHADALPDDYLVTLPQLSDIQVGGEERLKYLQGQLTNDLNTQSAGKLMRACHCDAKGKTWALYQLLALTDSQLLLGDTAAIEKSLPELKKYAVFSKVDWHTSERVWFGGAGPYLEAWLQNIAGQLPAEDLTYTQTGGMLVVRYDSPTLRYLIGLDEQMAAQLLTHMQPYHHCHSLWQMLDIQAGFPSLATQTSCEFVPQMLNMQALDAISFTKGCYMGQETVARTRYLGKNKRASYILRAKVGIQMAPGDDLEVQLEENWRRGGTVLSCATLSEETWLMAILPNDTQQGALLRSKAQPDVVFEVQPLPYSLENKG</sequence>
<evidence type="ECO:0000313" key="2">
    <source>
        <dbReference type="EMBL" id="GGO73799.1"/>
    </source>
</evidence>
<protein>
    <submittedName>
        <fullName evidence="2">tRNA-modifying protein YgfZ</fullName>
    </submittedName>
</protein>
<organism evidence="2 3">
    <name type="scientific">Bowmanella pacifica</name>
    <dbReference type="NCBI Taxonomy" id="502051"/>
    <lineage>
        <taxon>Bacteria</taxon>
        <taxon>Pseudomonadati</taxon>
        <taxon>Pseudomonadota</taxon>
        <taxon>Gammaproteobacteria</taxon>
        <taxon>Alteromonadales</taxon>
        <taxon>Alteromonadaceae</taxon>
        <taxon>Bowmanella</taxon>
    </lineage>
</organism>
<dbReference type="NCBIfam" id="NF007110">
    <property type="entry name" value="PRK09559.1"/>
    <property type="match status" value="1"/>
</dbReference>
<evidence type="ECO:0000313" key="3">
    <source>
        <dbReference type="Proteomes" id="UP000606935"/>
    </source>
</evidence>
<dbReference type="Gene3D" id="3.30.70.1400">
    <property type="entry name" value="Aminomethyltransferase beta-barrel domains"/>
    <property type="match status" value="1"/>
</dbReference>